<keyword evidence="2" id="KW-1185">Reference proteome</keyword>
<sequence>MNLDMPPVVGSPIVDVIFEKERILVALEDGRLLAAPPTWAVPKVAAMGPLERSKMGAYVGTGHALAVDRRRLQRRAAAVFG</sequence>
<name>A0A7G9RP93_9BURK</name>
<evidence type="ECO:0000313" key="1">
    <source>
        <dbReference type="EMBL" id="QNN57418.1"/>
    </source>
</evidence>
<dbReference type="KEGG" id="drg:H9K76_00485"/>
<evidence type="ECO:0000313" key="2">
    <source>
        <dbReference type="Proteomes" id="UP000515811"/>
    </source>
</evidence>
<gene>
    <name evidence="1" type="ORF">H9K76_00485</name>
</gene>
<protein>
    <submittedName>
        <fullName evidence="1">Uncharacterized protein</fullName>
    </submittedName>
</protein>
<dbReference type="Proteomes" id="UP000515811">
    <property type="component" value="Chromosome"/>
</dbReference>
<accession>A0A7G9RP93</accession>
<organism evidence="1 2">
    <name type="scientific">Diaphorobacter ruginosibacter</name>
    <dbReference type="NCBI Taxonomy" id="1715720"/>
    <lineage>
        <taxon>Bacteria</taxon>
        <taxon>Pseudomonadati</taxon>
        <taxon>Pseudomonadota</taxon>
        <taxon>Betaproteobacteria</taxon>
        <taxon>Burkholderiales</taxon>
        <taxon>Comamonadaceae</taxon>
        <taxon>Diaphorobacter</taxon>
    </lineage>
</organism>
<dbReference type="RefSeq" id="WP_187597672.1">
    <property type="nucleotide sequence ID" value="NZ_CP060714.1"/>
</dbReference>
<dbReference type="AlphaFoldDB" id="A0A7G9RP93"/>
<reference evidence="1 2" key="1">
    <citation type="submission" date="2020-08" db="EMBL/GenBank/DDBJ databases">
        <title>Genome sequence of Diaphorobacter ruginosibacter DSM 27467T.</title>
        <authorList>
            <person name="Hyun D.-W."/>
            <person name="Bae J.-W."/>
        </authorList>
    </citation>
    <scope>NUCLEOTIDE SEQUENCE [LARGE SCALE GENOMIC DNA]</scope>
    <source>
        <strain evidence="1 2">DSM 27467</strain>
    </source>
</reference>
<proteinExistence type="predicted"/>
<dbReference type="EMBL" id="CP060714">
    <property type="protein sequence ID" value="QNN57418.1"/>
    <property type="molecule type" value="Genomic_DNA"/>
</dbReference>